<evidence type="ECO:0000313" key="2">
    <source>
        <dbReference type="Proteomes" id="UP000828390"/>
    </source>
</evidence>
<dbReference type="AlphaFoldDB" id="A0A9D4MKS3"/>
<reference evidence="1" key="2">
    <citation type="submission" date="2020-11" db="EMBL/GenBank/DDBJ databases">
        <authorList>
            <person name="McCartney M.A."/>
            <person name="Auch B."/>
            <person name="Kono T."/>
            <person name="Mallez S."/>
            <person name="Becker A."/>
            <person name="Gohl D.M."/>
            <person name="Silverstein K.A.T."/>
            <person name="Koren S."/>
            <person name="Bechman K.B."/>
            <person name="Herman A."/>
            <person name="Abrahante J.E."/>
            <person name="Garbe J."/>
        </authorList>
    </citation>
    <scope>NUCLEOTIDE SEQUENCE</scope>
    <source>
        <strain evidence="1">Duluth1</strain>
        <tissue evidence="1">Whole animal</tissue>
    </source>
</reference>
<comment type="caution">
    <text evidence="1">The sequence shown here is derived from an EMBL/GenBank/DDBJ whole genome shotgun (WGS) entry which is preliminary data.</text>
</comment>
<evidence type="ECO:0000313" key="1">
    <source>
        <dbReference type="EMBL" id="KAH3879442.1"/>
    </source>
</evidence>
<protein>
    <submittedName>
        <fullName evidence="1">Uncharacterized protein</fullName>
    </submittedName>
</protein>
<reference evidence="1" key="1">
    <citation type="journal article" date="2019" name="bioRxiv">
        <title>The Genome of the Zebra Mussel, Dreissena polymorpha: A Resource for Invasive Species Research.</title>
        <authorList>
            <person name="McCartney M.A."/>
            <person name="Auch B."/>
            <person name="Kono T."/>
            <person name="Mallez S."/>
            <person name="Zhang Y."/>
            <person name="Obille A."/>
            <person name="Becker A."/>
            <person name="Abrahante J.E."/>
            <person name="Garbe J."/>
            <person name="Badalamenti J.P."/>
            <person name="Herman A."/>
            <person name="Mangelson H."/>
            <person name="Liachko I."/>
            <person name="Sullivan S."/>
            <person name="Sone E.D."/>
            <person name="Koren S."/>
            <person name="Silverstein K.A.T."/>
            <person name="Beckman K.B."/>
            <person name="Gohl D.M."/>
        </authorList>
    </citation>
    <scope>NUCLEOTIDE SEQUENCE</scope>
    <source>
        <strain evidence="1">Duluth1</strain>
        <tissue evidence="1">Whole animal</tissue>
    </source>
</reference>
<organism evidence="1 2">
    <name type="scientific">Dreissena polymorpha</name>
    <name type="common">Zebra mussel</name>
    <name type="synonym">Mytilus polymorpha</name>
    <dbReference type="NCBI Taxonomy" id="45954"/>
    <lineage>
        <taxon>Eukaryota</taxon>
        <taxon>Metazoa</taxon>
        <taxon>Spiralia</taxon>
        <taxon>Lophotrochozoa</taxon>
        <taxon>Mollusca</taxon>
        <taxon>Bivalvia</taxon>
        <taxon>Autobranchia</taxon>
        <taxon>Heteroconchia</taxon>
        <taxon>Euheterodonta</taxon>
        <taxon>Imparidentia</taxon>
        <taxon>Neoheterodontei</taxon>
        <taxon>Myida</taxon>
        <taxon>Dreissenoidea</taxon>
        <taxon>Dreissenidae</taxon>
        <taxon>Dreissena</taxon>
    </lineage>
</organism>
<proteinExistence type="predicted"/>
<sequence length="80" mass="9081">MICSWPRTLGQMLNESYPQGAASLNLGLQPFLPRCRDYLIHKVNWGLILIRSSPENYVDQLQLSHFLSIGQLVNQQGTLP</sequence>
<accession>A0A9D4MKS3</accession>
<name>A0A9D4MKS3_DREPO</name>
<keyword evidence="2" id="KW-1185">Reference proteome</keyword>
<dbReference type="Proteomes" id="UP000828390">
    <property type="component" value="Unassembled WGS sequence"/>
</dbReference>
<dbReference type="EMBL" id="JAIWYP010000001">
    <property type="protein sequence ID" value="KAH3879442.1"/>
    <property type="molecule type" value="Genomic_DNA"/>
</dbReference>
<gene>
    <name evidence="1" type="ORF">DPMN_003345</name>
</gene>